<dbReference type="OrthoDB" id="9803832at2"/>
<feature type="transmembrane region" description="Helical" evidence="1">
    <location>
        <begin position="73"/>
        <end position="97"/>
    </location>
</feature>
<proteinExistence type="predicted"/>
<keyword evidence="1" id="KW-1133">Transmembrane helix</keyword>
<dbReference type="Pfam" id="PF06993">
    <property type="entry name" value="DUF1304"/>
    <property type="match status" value="1"/>
</dbReference>
<evidence type="ECO:0000313" key="2">
    <source>
        <dbReference type="EMBL" id="KYG70240.1"/>
    </source>
</evidence>
<feature type="transmembrane region" description="Helical" evidence="1">
    <location>
        <begin position="6"/>
        <end position="25"/>
    </location>
</feature>
<evidence type="ECO:0000313" key="3">
    <source>
        <dbReference type="Proteomes" id="UP000075391"/>
    </source>
</evidence>
<protein>
    <submittedName>
        <fullName evidence="2">Epimerase</fullName>
    </submittedName>
</protein>
<keyword evidence="1" id="KW-0812">Transmembrane</keyword>
<dbReference type="RefSeq" id="WP_063242727.1">
    <property type="nucleotide sequence ID" value="NZ_LUKF01000002.1"/>
</dbReference>
<reference evidence="2 3" key="1">
    <citation type="submission" date="2016-03" db="EMBL/GenBank/DDBJ databases">
        <authorList>
            <person name="Ploux O."/>
        </authorList>
    </citation>
    <scope>NUCLEOTIDE SEQUENCE [LARGE SCALE GENOMIC DNA]</scope>
    <source>
        <strain evidence="2 3">BER2</strain>
    </source>
</reference>
<evidence type="ECO:0000256" key="1">
    <source>
        <dbReference type="SAM" id="Phobius"/>
    </source>
</evidence>
<dbReference type="InterPro" id="IPR009732">
    <property type="entry name" value="DUF1304"/>
</dbReference>
<dbReference type="EMBL" id="LUKF01000002">
    <property type="protein sequence ID" value="KYG70240.1"/>
    <property type="molecule type" value="Genomic_DNA"/>
</dbReference>
<name>A0A150WUJ6_BDEBC</name>
<accession>A0A150WUJ6</accession>
<dbReference type="Proteomes" id="UP000075391">
    <property type="component" value="Unassembled WGS sequence"/>
</dbReference>
<comment type="caution">
    <text evidence="2">The sequence shown here is derived from an EMBL/GenBank/DDBJ whole genome shotgun (WGS) entry which is preliminary data.</text>
</comment>
<gene>
    <name evidence="2" type="ORF">AZI85_13915</name>
</gene>
<sequence>MEISFALLPAFLHVYFFILESLLWGRPRINRIFGVKAQDVAATKPLAFNQGFYNLFLAIAIFAGLHLRTAEMTYSMGTTLIIYALLSICGAGLVLLLSNPRKMWRGALIQFVPAAIALVPYLKS</sequence>
<feature type="transmembrane region" description="Helical" evidence="1">
    <location>
        <begin position="46"/>
        <end position="67"/>
    </location>
</feature>
<dbReference type="AlphaFoldDB" id="A0A150WUJ6"/>
<organism evidence="2 3">
    <name type="scientific">Bdellovibrio bacteriovorus</name>
    <dbReference type="NCBI Taxonomy" id="959"/>
    <lineage>
        <taxon>Bacteria</taxon>
        <taxon>Pseudomonadati</taxon>
        <taxon>Bdellovibrionota</taxon>
        <taxon>Bdellovibrionia</taxon>
        <taxon>Bdellovibrionales</taxon>
        <taxon>Pseudobdellovibrionaceae</taxon>
        <taxon>Bdellovibrio</taxon>
    </lineage>
</organism>
<keyword evidence="1" id="KW-0472">Membrane</keyword>